<feature type="transmembrane region" description="Helical" evidence="1">
    <location>
        <begin position="12"/>
        <end position="35"/>
    </location>
</feature>
<accession>A0ABN6SGS1</accession>
<feature type="transmembrane region" description="Helical" evidence="1">
    <location>
        <begin position="117"/>
        <end position="139"/>
    </location>
</feature>
<feature type="transmembrane region" description="Helical" evidence="1">
    <location>
        <begin position="41"/>
        <end position="62"/>
    </location>
</feature>
<keyword evidence="1" id="KW-0812">Transmembrane</keyword>
<dbReference type="Proteomes" id="UP001321748">
    <property type="component" value="Chromosome"/>
</dbReference>
<evidence type="ECO:0000256" key="1">
    <source>
        <dbReference type="SAM" id="Phobius"/>
    </source>
</evidence>
<keyword evidence="1" id="KW-1133">Transmembrane helix</keyword>
<evidence type="ECO:0000313" key="2">
    <source>
        <dbReference type="EMBL" id="BDR55200.1"/>
    </source>
</evidence>
<gene>
    <name evidence="2" type="ORF">KIMH_13110</name>
</gene>
<protein>
    <submittedName>
        <fullName evidence="2">Uncharacterized protein</fullName>
    </submittedName>
</protein>
<name>A0ABN6SGS1_9BIFI</name>
<reference evidence="2 3" key="1">
    <citation type="journal article" date="2023" name="Microbiol. Spectr.">
        <title>Symbiosis of Carpenter Bees with Uncharacterized Lactic Acid Bacteria Showing NAD Auxotrophy.</title>
        <authorList>
            <person name="Kawasaki S."/>
            <person name="Ozawa K."/>
            <person name="Mori T."/>
            <person name="Yamamoto A."/>
            <person name="Ito M."/>
            <person name="Ohkuma M."/>
            <person name="Sakamoto M."/>
            <person name="Matsutani M."/>
        </authorList>
    </citation>
    <scope>NUCLEOTIDE SEQUENCE [LARGE SCALE GENOMIC DNA]</scope>
    <source>
        <strain evidence="2 3">KimH</strain>
    </source>
</reference>
<proteinExistence type="predicted"/>
<organism evidence="2 3">
    <name type="scientific">Bombiscardovia apis</name>
    <dbReference type="NCBI Taxonomy" id="2932182"/>
    <lineage>
        <taxon>Bacteria</taxon>
        <taxon>Bacillati</taxon>
        <taxon>Actinomycetota</taxon>
        <taxon>Actinomycetes</taxon>
        <taxon>Bifidobacteriales</taxon>
        <taxon>Bifidobacteriaceae</taxon>
        <taxon>Bombiscardovia</taxon>
    </lineage>
</organism>
<evidence type="ECO:0000313" key="3">
    <source>
        <dbReference type="Proteomes" id="UP001321748"/>
    </source>
</evidence>
<keyword evidence="1" id="KW-0472">Membrane</keyword>
<sequence>MFAIMGLVSSIYVLLIAGWCMLVGTAPLLAVVFLVRDLSYYPLYILAALLSAPGLAAMFAVFRDQPSLASWDAALRQRLVTDRMQGWQLPDWIASPYVHPDASGALIRPYFKAWWKLALRSWLIALPFALAAFACLYDAQIAGVFGLRFASIARGYSDFDSACSSLSHCPDSCGGISQGPLVADS</sequence>
<dbReference type="EMBL" id="AP026800">
    <property type="protein sequence ID" value="BDR55200.1"/>
    <property type="molecule type" value="Genomic_DNA"/>
</dbReference>
<keyword evidence="3" id="KW-1185">Reference proteome</keyword>